<accession>A0A6J1X6P8</accession>
<dbReference type="KEGG" id="gmw:113520779"/>
<dbReference type="Proteomes" id="UP001652740">
    <property type="component" value="Unplaced"/>
</dbReference>
<evidence type="ECO:0000313" key="4">
    <source>
        <dbReference type="RefSeq" id="XP_026761988.2"/>
    </source>
</evidence>
<keyword evidence="3" id="KW-1185">Reference proteome</keyword>
<dbReference type="InParanoid" id="A0A6J1X6P8"/>
<dbReference type="AlphaFoldDB" id="A0A6J1X6P8"/>
<dbReference type="GeneID" id="113520779"/>
<protein>
    <submittedName>
        <fullName evidence="4">Uncharacterized protein LOC113520779</fullName>
    </submittedName>
</protein>
<organism evidence="3 4">
    <name type="scientific">Galleria mellonella</name>
    <name type="common">Greater wax moth</name>
    <dbReference type="NCBI Taxonomy" id="7137"/>
    <lineage>
        <taxon>Eukaryota</taxon>
        <taxon>Metazoa</taxon>
        <taxon>Ecdysozoa</taxon>
        <taxon>Arthropoda</taxon>
        <taxon>Hexapoda</taxon>
        <taxon>Insecta</taxon>
        <taxon>Pterygota</taxon>
        <taxon>Neoptera</taxon>
        <taxon>Endopterygota</taxon>
        <taxon>Lepidoptera</taxon>
        <taxon>Glossata</taxon>
        <taxon>Ditrysia</taxon>
        <taxon>Pyraloidea</taxon>
        <taxon>Pyralidae</taxon>
        <taxon>Galleriinae</taxon>
        <taxon>Galleria</taxon>
    </lineage>
</organism>
<gene>
    <name evidence="4" type="primary">LOC113520779</name>
</gene>
<proteinExistence type="predicted"/>
<feature type="signal peptide" evidence="2">
    <location>
        <begin position="1"/>
        <end position="18"/>
    </location>
</feature>
<evidence type="ECO:0000256" key="2">
    <source>
        <dbReference type="SAM" id="SignalP"/>
    </source>
</evidence>
<sequence>MMCGPIPLLLVVLSTALAAPAALFDDTSVTVPQKRAALVLDRLLIALQKALHEDGDQRRYDQPGRDWPRTAPLRIDTDNVSDMSNILEGSQAPGYVWPVGAAPRDATLHPDKEDDMTGLQRRGQAGPSRGRVLRCYFNAVTCF</sequence>
<keyword evidence="2" id="KW-0732">Signal</keyword>
<feature type="region of interest" description="Disordered" evidence="1">
    <location>
        <begin position="106"/>
        <end position="126"/>
    </location>
</feature>
<name>A0A6J1X6P8_GALME</name>
<evidence type="ECO:0000256" key="1">
    <source>
        <dbReference type="SAM" id="MobiDB-lite"/>
    </source>
</evidence>
<reference evidence="4" key="1">
    <citation type="submission" date="2025-08" db="UniProtKB">
        <authorList>
            <consortium name="RefSeq"/>
        </authorList>
    </citation>
    <scope>IDENTIFICATION</scope>
    <source>
        <tissue evidence="4">Whole larvae</tissue>
    </source>
</reference>
<dbReference type="RefSeq" id="XP_026761988.2">
    <property type="nucleotide sequence ID" value="XM_026906187.3"/>
</dbReference>
<evidence type="ECO:0000313" key="3">
    <source>
        <dbReference type="Proteomes" id="UP001652740"/>
    </source>
</evidence>
<feature type="chain" id="PRO_5046414636" evidence="2">
    <location>
        <begin position="19"/>
        <end position="143"/>
    </location>
</feature>